<dbReference type="GO" id="GO:0016757">
    <property type="term" value="F:glycosyltransferase activity"/>
    <property type="evidence" value="ECO:0007669"/>
    <property type="project" value="InterPro"/>
</dbReference>
<dbReference type="AlphaFoldDB" id="A0A7G7G5G5"/>
<feature type="domain" description="Glycosyl transferase family 1" evidence="1">
    <location>
        <begin position="184"/>
        <end position="338"/>
    </location>
</feature>
<dbReference type="InterPro" id="IPR001296">
    <property type="entry name" value="Glyco_trans_1"/>
</dbReference>
<keyword evidence="3" id="KW-1185">Reference proteome</keyword>
<dbReference type="Proteomes" id="UP000515237">
    <property type="component" value="Chromosome"/>
</dbReference>
<dbReference type="InterPro" id="IPR050194">
    <property type="entry name" value="Glycosyltransferase_grp1"/>
</dbReference>
<dbReference type="Gene3D" id="3.40.50.2000">
    <property type="entry name" value="Glycogen Phosphorylase B"/>
    <property type="match status" value="2"/>
</dbReference>
<name>A0A7G7G5G5_9BACT</name>
<sequence>MSVKNALHINSYFLDNKIHYNLRNAVLKYRPDIFLIPVYKSFKAEKHIDGLDVDYIFDKTDKIFFFTKALKVIKLAYKKKLTEGYTYIHAHTLISDGIPAYLLSRITKKKLAITVRSADVDVYMKKSGLFRFIANKILTAANMVFFVSPAYKEKVINIFPHIDNKKYFPLPNGIDDFWLKNQHTKNKTTEDLKTVNILFVGQIIKRKKLDLLIDFVKKYNDRKYVLNIVGKNSLNLNFNQISKSVNNGNVINYIGEVKDRNKLLEIYKNNDVFILLSYRETFGVVYIEALSQGLPIIYTRGDGVDGYFKEGEVGYSCSNESMDELKEKLDLVVANYSSLTQNTTKISQNFEWDHLIKNYINNINNNL</sequence>
<evidence type="ECO:0000259" key="1">
    <source>
        <dbReference type="Pfam" id="PF00534"/>
    </source>
</evidence>
<proteinExistence type="predicted"/>
<dbReference type="PANTHER" id="PTHR45947:SF3">
    <property type="entry name" value="SULFOQUINOVOSYL TRANSFERASE SQD2"/>
    <property type="match status" value="1"/>
</dbReference>
<evidence type="ECO:0000313" key="3">
    <source>
        <dbReference type="Proteomes" id="UP000515237"/>
    </source>
</evidence>
<reference evidence="2 3" key="1">
    <citation type="journal article" date="2018" name="Int. J. Syst. Evol. Microbiol.">
        <title>Adhaeribacter swui sp. nov., isolated from wet mud.</title>
        <authorList>
            <person name="Kim D.U."/>
            <person name="Kim K.W."/>
            <person name="Kang M.S."/>
            <person name="Kim J.Y."/>
            <person name="Jang J.H."/>
            <person name="Kim M.K."/>
        </authorList>
    </citation>
    <scope>NUCLEOTIDE SEQUENCE [LARGE SCALE GENOMIC DNA]</scope>
    <source>
        <strain evidence="2 3">KCTC 52873</strain>
    </source>
</reference>
<dbReference type="PANTHER" id="PTHR45947">
    <property type="entry name" value="SULFOQUINOVOSYL TRANSFERASE SQD2"/>
    <property type="match status" value="1"/>
</dbReference>
<organism evidence="2 3">
    <name type="scientific">Adhaeribacter swui</name>
    <dbReference type="NCBI Taxonomy" id="2086471"/>
    <lineage>
        <taxon>Bacteria</taxon>
        <taxon>Pseudomonadati</taxon>
        <taxon>Bacteroidota</taxon>
        <taxon>Cytophagia</taxon>
        <taxon>Cytophagales</taxon>
        <taxon>Hymenobacteraceae</taxon>
        <taxon>Adhaeribacter</taxon>
    </lineage>
</organism>
<dbReference type="EMBL" id="CP055156">
    <property type="protein sequence ID" value="QNF32399.1"/>
    <property type="molecule type" value="Genomic_DNA"/>
</dbReference>
<dbReference type="SUPFAM" id="SSF53756">
    <property type="entry name" value="UDP-Glycosyltransferase/glycogen phosphorylase"/>
    <property type="match status" value="1"/>
</dbReference>
<dbReference type="Pfam" id="PF00534">
    <property type="entry name" value="Glycos_transf_1"/>
    <property type="match status" value="1"/>
</dbReference>
<evidence type="ECO:0000313" key="2">
    <source>
        <dbReference type="EMBL" id="QNF32399.1"/>
    </source>
</evidence>
<dbReference type="RefSeq" id="WP_185273179.1">
    <property type="nucleotide sequence ID" value="NZ_CP055156.1"/>
</dbReference>
<accession>A0A7G7G5G5</accession>
<protein>
    <submittedName>
        <fullName evidence="2">Glycosyltransferase</fullName>
    </submittedName>
</protein>
<keyword evidence="2" id="KW-0808">Transferase</keyword>
<dbReference type="KEGG" id="aswu:HUW51_06510"/>
<gene>
    <name evidence="2" type="ORF">HUW51_06510</name>
</gene>